<comment type="caution">
    <text evidence="2">The sequence shown here is derived from an EMBL/GenBank/DDBJ whole genome shotgun (WGS) entry which is preliminary data.</text>
</comment>
<proteinExistence type="predicted"/>
<evidence type="ECO:0000313" key="3">
    <source>
        <dbReference type="Proteomes" id="UP000616608"/>
    </source>
</evidence>
<keyword evidence="1" id="KW-0812">Transmembrane</keyword>
<keyword evidence="3" id="KW-1185">Reference proteome</keyword>
<evidence type="ECO:0000256" key="1">
    <source>
        <dbReference type="SAM" id="Phobius"/>
    </source>
</evidence>
<reference evidence="2" key="1">
    <citation type="journal article" date="2014" name="Int. J. Syst. Evol. Microbiol.">
        <title>Complete genome sequence of Corynebacterium casei LMG S-19264T (=DSM 44701T), isolated from a smear-ripened cheese.</title>
        <authorList>
            <consortium name="US DOE Joint Genome Institute (JGI-PGF)"/>
            <person name="Walter F."/>
            <person name="Albersmeier A."/>
            <person name="Kalinowski J."/>
            <person name="Ruckert C."/>
        </authorList>
    </citation>
    <scope>NUCLEOTIDE SEQUENCE</scope>
    <source>
        <strain evidence="2">CGMCC 1.15760</strain>
    </source>
</reference>
<feature type="transmembrane region" description="Helical" evidence="1">
    <location>
        <begin position="74"/>
        <end position="98"/>
    </location>
</feature>
<reference evidence="2" key="2">
    <citation type="submission" date="2020-09" db="EMBL/GenBank/DDBJ databases">
        <authorList>
            <person name="Sun Q."/>
            <person name="Zhou Y."/>
        </authorList>
    </citation>
    <scope>NUCLEOTIDE SEQUENCE</scope>
    <source>
        <strain evidence="2">CGMCC 1.15760</strain>
    </source>
</reference>
<dbReference type="AlphaFoldDB" id="A0A917LDM3"/>
<feature type="transmembrane region" description="Helical" evidence="1">
    <location>
        <begin position="246"/>
        <end position="268"/>
    </location>
</feature>
<evidence type="ECO:0000313" key="2">
    <source>
        <dbReference type="EMBL" id="GGG14603.1"/>
    </source>
</evidence>
<keyword evidence="1" id="KW-1133">Transmembrane helix</keyword>
<sequence>MKFLRLYKYRFWNKYTLLNSMILMFILVFSYFMYNERLQMLIQSIWERPGDLHPDAYKSFILLNLEGVLTWEYFVMYSMFNMALIFPLFSILPCIPFTKDLHSYFIYGKHRFANLKKQYWFTITQYASIVTITVTVSMAFIFTIAGFFSVPSLTSLGSIDTWLPEGFYSEYPYIVFMFMIFCYYGSMIFSYALLTLGLALWTNRVYILPIAVYLFFVVQTRIAIYFNLPYLDIQANIVAYNTTVPLWQMYVSILFVAFMAVIIIYFGIKKISKEHLV</sequence>
<dbReference type="Proteomes" id="UP000616608">
    <property type="component" value="Unassembled WGS sequence"/>
</dbReference>
<protein>
    <submittedName>
        <fullName evidence="2">Uncharacterized protein</fullName>
    </submittedName>
</protein>
<name>A0A917LDM3_9BACI</name>
<feature type="transmembrane region" description="Helical" evidence="1">
    <location>
        <begin position="12"/>
        <end position="34"/>
    </location>
</feature>
<keyword evidence="1" id="KW-0472">Membrane</keyword>
<dbReference type="EMBL" id="BMJT01000002">
    <property type="protein sequence ID" value="GGG14603.1"/>
    <property type="molecule type" value="Genomic_DNA"/>
</dbReference>
<dbReference type="RefSeq" id="WP_188613547.1">
    <property type="nucleotide sequence ID" value="NZ_BMJT01000002.1"/>
</dbReference>
<organism evidence="2 3">
    <name type="scientific">Lysinibacillus alkalisoli</name>
    <dbReference type="NCBI Taxonomy" id="1911548"/>
    <lineage>
        <taxon>Bacteria</taxon>
        <taxon>Bacillati</taxon>
        <taxon>Bacillota</taxon>
        <taxon>Bacilli</taxon>
        <taxon>Bacillales</taxon>
        <taxon>Bacillaceae</taxon>
        <taxon>Lysinibacillus</taxon>
    </lineage>
</organism>
<feature type="transmembrane region" description="Helical" evidence="1">
    <location>
        <begin position="206"/>
        <end position="226"/>
    </location>
</feature>
<feature type="transmembrane region" description="Helical" evidence="1">
    <location>
        <begin position="171"/>
        <end position="194"/>
    </location>
</feature>
<accession>A0A917LDM3</accession>
<feature type="transmembrane region" description="Helical" evidence="1">
    <location>
        <begin position="119"/>
        <end position="151"/>
    </location>
</feature>
<gene>
    <name evidence="2" type="ORF">GCM10007425_06120</name>
</gene>